<accession>A0ABR1TWX7</accession>
<evidence type="ECO:0008006" key="4">
    <source>
        <dbReference type="Google" id="ProtNLM"/>
    </source>
</evidence>
<dbReference type="Proteomes" id="UP001444661">
    <property type="component" value="Unassembled WGS sequence"/>
</dbReference>
<evidence type="ECO:0000313" key="3">
    <source>
        <dbReference type="Proteomes" id="UP001444661"/>
    </source>
</evidence>
<feature type="region of interest" description="Disordered" evidence="1">
    <location>
        <begin position="55"/>
        <end position="78"/>
    </location>
</feature>
<proteinExistence type="predicted"/>
<sequence>MLAVLSEAPYLYPFTPMKFPRPAGISLGSLAYAEMHIILARTLVNLDVVLDQDASPVEGADDGSSHARDDEGRATAKQ</sequence>
<dbReference type="EMBL" id="JAQQWK010000002">
    <property type="protein sequence ID" value="KAK8051146.1"/>
    <property type="molecule type" value="Genomic_DNA"/>
</dbReference>
<organism evidence="2 3">
    <name type="scientific">Apiospora rasikravindrae</name>
    <dbReference type="NCBI Taxonomy" id="990691"/>
    <lineage>
        <taxon>Eukaryota</taxon>
        <taxon>Fungi</taxon>
        <taxon>Dikarya</taxon>
        <taxon>Ascomycota</taxon>
        <taxon>Pezizomycotina</taxon>
        <taxon>Sordariomycetes</taxon>
        <taxon>Xylariomycetidae</taxon>
        <taxon>Amphisphaeriales</taxon>
        <taxon>Apiosporaceae</taxon>
        <taxon>Apiospora</taxon>
    </lineage>
</organism>
<name>A0ABR1TWX7_9PEZI</name>
<reference evidence="2 3" key="1">
    <citation type="submission" date="2023-01" db="EMBL/GenBank/DDBJ databases">
        <title>Analysis of 21 Apiospora genomes using comparative genomics revels a genus with tremendous synthesis potential of carbohydrate active enzymes and secondary metabolites.</title>
        <authorList>
            <person name="Sorensen T."/>
        </authorList>
    </citation>
    <scope>NUCLEOTIDE SEQUENCE [LARGE SCALE GENOMIC DNA]</scope>
    <source>
        <strain evidence="2 3">CBS 33761</strain>
    </source>
</reference>
<evidence type="ECO:0000256" key="1">
    <source>
        <dbReference type="SAM" id="MobiDB-lite"/>
    </source>
</evidence>
<feature type="compositionally biased region" description="Basic and acidic residues" evidence="1">
    <location>
        <begin position="63"/>
        <end position="78"/>
    </location>
</feature>
<evidence type="ECO:0000313" key="2">
    <source>
        <dbReference type="EMBL" id="KAK8051146.1"/>
    </source>
</evidence>
<comment type="caution">
    <text evidence="2">The sequence shown here is derived from an EMBL/GenBank/DDBJ whole genome shotgun (WGS) entry which is preliminary data.</text>
</comment>
<protein>
    <recommendedName>
        <fullName evidence="4">DUF5753 domain-containing protein</fullName>
    </recommendedName>
</protein>
<keyword evidence="3" id="KW-1185">Reference proteome</keyword>
<gene>
    <name evidence="2" type="ORF">PG993_002531</name>
</gene>